<dbReference type="SUPFAM" id="SSF55874">
    <property type="entry name" value="ATPase domain of HSP90 chaperone/DNA topoisomerase II/histidine kinase"/>
    <property type="match status" value="1"/>
</dbReference>
<evidence type="ECO:0000256" key="2">
    <source>
        <dbReference type="ARBA" id="ARBA00004370"/>
    </source>
</evidence>
<feature type="domain" description="Histidine kinase" evidence="10">
    <location>
        <begin position="346"/>
        <end position="562"/>
    </location>
</feature>
<keyword evidence="9" id="KW-1133">Transmembrane helix</keyword>
<dbReference type="CDD" id="cd00082">
    <property type="entry name" value="HisKA"/>
    <property type="match status" value="1"/>
</dbReference>
<dbReference type="InterPro" id="IPR036890">
    <property type="entry name" value="HATPase_C_sf"/>
</dbReference>
<evidence type="ECO:0000256" key="1">
    <source>
        <dbReference type="ARBA" id="ARBA00000085"/>
    </source>
</evidence>
<evidence type="ECO:0000256" key="8">
    <source>
        <dbReference type="ARBA" id="ARBA00023136"/>
    </source>
</evidence>
<organism evidence="12 13">
    <name type="scientific">Thomasclavelia spiroformis</name>
    <dbReference type="NCBI Taxonomy" id="29348"/>
    <lineage>
        <taxon>Bacteria</taxon>
        <taxon>Bacillati</taxon>
        <taxon>Bacillota</taxon>
        <taxon>Erysipelotrichia</taxon>
        <taxon>Erysipelotrichales</taxon>
        <taxon>Coprobacillaceae</taxon>
        <taxon>Thomasclavelia</taxon>
    </lineage>
</organism>
<reference evidence="13" key="1">
    <citation type="submission" date="2017-04" db="EMBL/GenBank/DDBJ databases">
        <title>Function of individual gut microbiota members based on whole genome sequencing of pure cultures obtained from chicken caecum.</title>
        <authorList>
            <person name="Medvecky M."/>
            <person name="Cejkova D."/>
            <person name="Polansky O."/>
            <person name="Karasova D."/>
            <person name="Kubasova T."/>
            <person name="Cizek A."/>
            <person name="Rychlik I."/>
        </authorList>
    </citation>
    <scope>NUCLEOTIDE SEQUENCE [LARGE SCALE GENOMIC DNA]</scope>
    <source>
        <strain evidence="13">An149</strain>
    </source>
</reference>
<dbReference type="Gene3D" id="1.10.287.130">
    <property type="match status" value="1"/>
</dbReference>
<dbReference type="Pfam" id="PF00512">
    <property type="entry name" value="HisKA"/>
    <property type="match status" value="1"/>
</dbReference>
<dbReference type="SMART" id="SM00388">
    <property type="entry name" value="HisKA"/>
    <property type="match status" value="1"/>
</dbReference>
<reference evidence="11" key="3">
    <citation type="journal article" date="2021" name="PeerJ">
        <title>Extensive microbial diversity within the chicken gut microbiome revealed by metagenomics and culture.</title>
        <authorList>
            <person name="Gilroy R."/>
            <person name="Ravi A."/>
            <person name="Getino M."/>
            <person name="Pursley I."/>
            <person name="Horton D.L."/>
            <person name="Alikhan N.F."/>
            <person name="Baker D."/>
            <person name="Gharbi K."/>
            <person name="Hall N."/>
            <person name="Watson M."/>
            <person name="Adriaenssens E.M."/>
            <person name="Foster-Nyarko E."/>
            <person name="Jarju S."/>
            <person name="Secka A."/>
            <person name="Antonio M."/>
            <person name="Oren A."/>
            <person name="Chaudhuri R.R."/>
            <person name="La Ragione R."/>
            <person name="Hildebrand F."/>
            <person name="Pallen M.J."/>
        </authorList>
    </citation>
    <scope>NUCLEOTIDE SEQUENCE</scope>
    <source>
        <strain evidence="11">CHK193-16274</strain>
    </source>
</reference>
<sequence>MTVNKTILRYFLTVLVVTLALSSSISMVILSDIMLENTKHDMLYSVKLVEYQLDPQNNLKQQVDALNPLAYNSHTRLTIIDDDGTVLADSSNEGLEENHKGRKEVKQALEEGTGYARRYSNSVKRNMLYVALYNGDFIVRLALPYNGIFDNLATLIKPMGIGILISLAVAIILSKRFANTLTAPINDITNQITKMKEYRELEFDYYKYDEFNIIASKLEEQALTIKDTMNKLNDQQIKIKGILDQMKEGFILLDEDLKVLMINRKASKLYNNTIELNRSIKDFVFDFKIIKALDNLSDEQQIVLFEKDKQYYNCYVAKVDYGVTLLFVNITDHHNAMKMRQEFFSNVSHELKTPMTSIRGYSELLETGVINDEQAAKKALDKIHTEVDNMSNLINDILMISRLENKDVDVIKHPVHIEPLVNEIIDTMQVEIDKRNLTVYKDINDIIYLSNHQHMHQLLSNLITNAIKYNKKDGSITIKAYEAEHNIVIEVSDTGRGISKIDQGRVFERFFRCDEGRDKETGGTGLGLAIVKHIVHYYQGNIVLTSKLDEGTTFKIILPKEE</sequence>
<dbReference type="GO" id="GO:0005886">
    <property type="term" value="C:plasma membrane"/>
    <property type="evidence" value="ECO:0007669"/>
    <property type="project" value="TreeGrafter"/>
</dbReference>
<keyword evidence="5" id="KW-0808">Transferase</keyword>
<dbReference type="PANTHER" id="PTHR45453">
    <property type="entry name" value="PHOSPHATE REGULON SENSOR PROTEIN PHOR"/>
    <property type="match status" value="1"/>
</dbReference>
<dbReference type="SMART" id="SM00387">
    <property type="entry name" value="HATPase_c"/>
    <property type="match status" value="1"/>
</dbReference>
<dbReference type="GO" id="GO:0000155">
    <property type="term" value="F:phosphorelay sensor kinase activity"/>
    <property type="evidence" value="ECO:0007669"/>
    <property type="project" value="InterPro"/>
</dbReference>
<dbReference type="InterPro" id="IPR005467">
    <property type="entry name" value="His_kinase_dom"/>
</dbReference>
<dbReference type="GO" id="GO:0016036">
    <property type="term" value="P:cellular response to phosphate starvation"/>
    <property type="evidence" value="ECO:0007669"/>
    <property type="project" value="TreeGrafter"/>
</dbReference>
<dbReference type="GO" id="GO:0004721">
    <property type="term" value="F:phosphoprotein phosphatase activity"/>
    <property type="evidence" value="ECO:0007669"/>
    <property type="project" value="TreeGrafter"/>
</dbReference>
<dbReference type="EMBL" id="DYWV01000238">
    <property type="protein sequence ID" value="HJF40681.1"/>
    <property type="molecule type" value="Genomic_DNA"/>
</dbReference>
<dbReference type="SUPFAM" id="SSF47384">
    <property type="entry name" value="Homodimeric domain of signal transducing histidine kinase"/>
    <property type="match status" value="1"/>
</dbReference>
<evidence type="ECO:0000256" key="5">
    <source>
        <dbReference type="ARBA" id="ARBA00022679"/>
    </source>
</evidence>
<evidence type="ECO:0000256" key="3">
    <source>
        <dbReference type="ARBA" id="ARBA00012438"/>
    </source>
</evidence>
<dbReference type="PRINTS" id="PR00344">
    <property type="entry name" value="BCTRLSENSOR"/>
</dbReference>
<comment type="caution">
    <text evidence="12">The sequence shown here is derived from an EMBL/GenBank/DDBJ whole genome shotgun (WGS) entry which is preliminary data.</text>
</comment>
<dbReference type="AlphaFoldDB" id="A0A1Y4EU12"/>
<dbReference type="InterPro" id="IPR004358">
    <property type="entry name" value="Sig_transdc_His_kin-like_C"/>
</dbReference>
<evidence type="ECO:0000256" key="9">
    <source>
        <dbReference type="SAM" id="Phobius"/>
    </source>
</evidence>
<evidence type="ECO:0000259" key="10">
    <source>
        <dbReference type="PROSITE" id="PS50109"/>
    </source>
</evidence>
<dbReference type="RefSeq" id="WP_087254548.1">
    <property type="nucleotide sequence ID" value="NZ_CAJFOD010000101.1"/>
</dbReference>
<reference evidence="11" key="4">
    <citation type="submission" date="2021-09" db="EMBL/GenBank/DDBJ databases">
        <authorList>
            <person name="Gilroy R."/>
        </authorList>
    </citation>
    <scope>NUCLEOTIDE SEQUENCE</scope>
    <source>
        <strain evidence="11">CHK193-16274</strain>
    </source>
</reference>
<keyword evidence="6 12" id="KW-0418">Kinase</keyword>
<dbReference type="Proteomes" id="UP000196258">
    <property type="component" value="Unassembled WGS sequence"/>
</dbReference>
<dbReference type="FunFam" id="3.30.565.10:FF:000006">
    <property type="entry name" value="Sensor histidine kinase WalK"/>
    <property type="match status" value="1"/>
</dbReference>
<dbReference type="PROSITE" id="PS50109">
    <property type="entry name" value="HIS_KIN"/>
    <property type="match status" value="1"/>
</dbReference>
<accession>A0A1Y4EU12</accession>
<dbReference type="InterPro" id="IPR036097">
    <property type="entry name" value="HisK_dim/P_sf"/>
</dbReference>
<evidence type="ECO:0000313" key="12">
    <source>
        <dbReference type="EMBL" id="OUQ06118.1"/>
    </source>
</evidence>
<dbReference type="InterPro" id="IPR003661">
    <property type="entry name" value="HisK_dim/P_dom"/>
</dbReference>
<keyword evidence="7" id="KW-0902">Two-component regulatory system</keyword>
<evidence type="ECO:0000313" key="11">
    <source>
        <dbReference type="EMBL" id="HJF40681.1"/>
    </source>
</evidence>
<dbReference type="InterPro" id="IPR050351">
    <property type="entry name" value="BphY/WalK/GraS-like"/>
</dbReference>
<evidence type="ECO:0000256" key="7">
    <source>
        <dbReference type="ARBA" id="ARBA00023012"/>
    </source>
</evidence>
<keyword evidence="8 9" id="KW-0472">Membrane</keyword>
<dbReference type="Proteomes" id="UP000749320">
    <property type="component" value="Unassembled WGS sequence"/>
</dbReference>
<dbReference type="CDD" id="cd00075">
    <property type="entry name" value="HATPase"/>
    <property type="match status" value="1"/>
</dbReference>
<dbReference type="Gene3D" id="3.30.565.10">
    <property type="entry name" value="Histidine kinase-like ATPase, C-terminal domain"/>
    <property type="match status" value="1"/>
</dbReference>
<dbReference type="InterPro" id="IPR003594">
    <property type="entry name" value="HATPase_dom"/>
</dbReference>
<dbReference type="EC" id="2.7.13.3" evidence="3"/>
<dbReference type="Pfam" id="PF02518">
    <property type="entry name" value="HATPase_c"/>
    <property type="match status" value="1"/>
</dbReference>
<dbReference type="EMBL" id="NFLB01000002">
    <property type="protein sequence ID" value="OUQ06118.1"/>
    <property type="molecule type" value="Genomic_DNA"/>
</dbReference>
<name>A0A1Y4EU12_9FIRM</name>
<keyword evidence="9" id="KW-0812">Transmembrane</keyword>
<evidence type="ECO:0000256" key="6">
    <source>
        <dbReference type="ARBA" id="ARBA00022777"/>
    </source>
</evidence>
<comment type="catalytic activity">
    <reaction evidence="1">
        <text>ATP + protein L-histidine = ADP + protein N-phospho-L-histidine.</text>
        <dbReference type="EC" id="2.7.13.3"/>
    </reaction>
</comment>
<dbReference type="PANTHER" id="PTHR45453:SF1">
    <property type="entry name" value="PHOSPHATE REGULON SENSOR PROTEIN PHOR"/>
    <property type="match status" value="1"/>
</dbReference>
<reference evidence="12" key="2">
    <citation type="journal article" date="2018" name="BMC Genomics">
        <title>Whole genome sequencing and function prediction of 133 gut anaerobes isolated from chicken caecum in pure cultures.</title>
        <authorList>
            <person name="Medvecky M."/>
            <person name="Cejkova D."/>
            <person name="Polansky O."/>
            <person name="Karasova D."/>
            <person name="Kubasova T."/>
            <person name="Cizek A."/>
            <person name="Rychlik I."/>
        </authorList>
    </citation>
    <scope>NUCLEOTIDE SEQUENCE</scope>
    <source>
        <strain evidence="12">An149</strain>
    </source>
</reference>
<evidence type="ECO:0000256" key="4">
    <source>
        <dbReference type="ARBA" id="ARBA00022553"/>
    </source>
</evidence>
<gene>
    <name evidence="12" type="ORF">B5E91_02225</name>
    <name evidence="11" type="ORF">K8V91_07130</name>
</gene>
<dbReference type="FunFam" id="1.10.287.130:FF:000001">
    <property type="entry name" value="Two-component sensor histidine kinase"/>
    <property type="match status" value="1"/>
</dbReference>
<comment type="subcellular location">
    <subcellularLocation>
        <location evidence="2">Membrane</location>
    </subcellularLocation>
</comment>
<keyword evidence="4" id="KW-0597">Phosphoprotein</keyword>
<protein>
    <recommendedName>
        <fullName evidence="3">histidine kinase</fullName>
        <ecNumber evidence="3">2.7.13.3</ecNumber>
    </recommendedName>
</protein>
<proteinExistence type="predicted"/>
<evidence type="ECO:0000313" key="13">
    <source>
        <dbReference type="Proteomes" id="UP000196258"/>
    </source>
</evidence>
<feature type="transmembrane region" description="Helical" evidence="9">
    <location>
        <begin position="6"/>
        <end position="30"/>
    </location>
</feature>